<gene>
    <name evidence="2" type="ORF">CLAFUR5_10109</name>
</gene>
<feature type="region of interest" description="Disordered" evidence="1">
    <location>
        <begin position="64"/>
        <end position="83"/>
    </location>
</feature>
<dbReference type="OrthoDB" id="3660917at2759"/>
<dbReference type="Proteomes" id="UP000756132">
    <property type="component" value="Chromosome 7"/>
</dbReference>
<evidence type="ECO:0000313" key="3">
    <source>
        <dbReference type="Proteomes" id="UP000756132"/>
    </source>
</evidence>
<dbReference type="KEGG" id="ffu:CLAFUR5_10109"/>
<dbReference type="EMBL" id="CP090169">
    <property type="protein sequence ID" value="UJO20041.1"/>
    <property type="molecule type" value="Genomic_DNA"/>
</dbReference>
<evidence type="ECO:0000256" key="1">
    <source>
        <dbReference type="SAM" id="MobiDB-lite"/>
    </source>
</evidence>
<organism evidence="2 3">
    <name type="scientific">Passalora fulva</name>
    <name type="common">Tomato leaf mold</name>
    <name type="synonym">Cladosporium fulvum</name>
    <dbReference type="NCBI Taxonomy" id="5499"/>
    <lineage>
        <taxon>Eukaryota</taxon>
        <taxon>Fungi</taxon>
        <taxon>Dikarya</taxon>
        <taxon>Ascomycota</taxon>
        <taxon>Pezizomycotina</taxon>
        <taxon>Dothideomycetes</taxon>
        <taxon>Dothideomycetidae</taxon>
        <taxon>Mycosphaerellales</taxon>
        <taxon>Mycosphaerellaceae</taxon>
        <taxon>Fulvia</taxon>
    </lineage>
</organism>
<proteinExistence type="predicted"/>
<sequence>MCDRHPFDQRVEDIMRGADGMSVTEEHMYHPDRSMLPPPLTQEQKEEADKFYEENKVKIEAKMAKRARGAEGMPGRSQGRLQP</sequence>
<evidence type="ECO:0000313" key="2">
    <source>
        <dbReference type="EMBL" id="UJO20041.1"/>
    </source>
</evidence>
<accession>A0A9Q8PCR4</accession>
<reference evidence="2" key="1">
    <citation type="submission" date="2021-12" db="EMBL/GenBank/DDBJ databases">
        <authorList>
            <person name="Zaccaron A."/>
            <person name="Stergiopoulos I."/>
        </authorList>
    </citation>
    <scope>NUCLEOTIDE SEQUENCE</scope>
    <source>
        <strain evidence="2">Race5_Kim</strain>
    </source>
</reference>
<dbReference type="RefSeq" id="XP_047764407.1">
    <property type="nucleotide sequence ID" value="XM_047909257.1"/>
</dbReference>
<protein>
    <submittedName>
        <fullName evidence="2">Uncharacterized protein</fullName>
    </submittedName>
</protein>
<dbReference type="AlphaFoldDB" id="A0A9Q8PCR4"/>
<reference evidence="2" key="2">
    <citation type="journal article" date="2022" name="Microb. Genom.">
        <title>A chromosome-scale genome assembly of the tomato pathogen Cladosporium fulvum reveals a compartmentalized genome architecture and the presence of a dispensable chromosome.</title>
        <authorList>
            <person name="Zaccaron A.Z."/>
            <person name="Chen L.H."/>
            <person name="Samaras A."/>
            <person name="Stergiopoulos I."/>
        </authorList>
    </citation>
    <scope>NUCLEOTIDE SEQUENCE</scope>
    <source>
        <strain evidence="2">Race5_Kim</strain>
    </source>
</reference>
<name>A0A9Q8PCR4_PASFU</name>
<dbReference type="GeneID" id="71989987"/>
<keyword evidence="3" id="KW-1185">Reference proteome</keyword>